<sequence length="127" mass="13993">MSGLVATCAGSTGGSQPPSDPTRLPSHCQFAPNVVPRRRDRGKYVGRAIAETVQKEGKLLVLFDDARSTCKALANNGRFFNSSVSLHTRDICDPHHSTWKEGNVDNQQPKSVIDNWVELHQHMQNLG</sequence>
<accession>A0AA87ZA25</accession>
<keyword evidence="3" id="KW-1185">Reference proteome</keyword>
<evidence type="ECO:0000256" key="1">
    <source>
        <dbReference type="SAM" id="MobiDB-lite"/>
    </source>
</evidence>
<evidence type="ECO:0000313" key="3">
    <source>
        <dbReference type="Proteomes" id="UP001187192"/>
    </source>
</evidence>
<comment type="caution">
    <text evidence="2">The sequence shown here is derived from an EMBL/GenBank/DDBJ whole genome shotgun (WGS) entry which is preliminary data.</text>
</comment>
<gene>
    <name evidence="2" type="ORF">TIFTF001_040210</name>
</gene>
<dbReference type="Proteomes" id="UP001187192">
    <property type="component" value="Unassembled WGS sequence"/>
</dbReference>
<reference evidence="2" key="1">
    <citation type="submission" date="2023-07" db="EMBL/GenBank/DDBJ databases">
        <title>draft genome sequence of fig (Ficus carica).</title>
        <authorList>
            <person name="Takahashi T."/>
            <person name="Nishimura K."/>
        </authorList>
    </citation>
    <scope>NUCLEOTIDE SEQUENCE</scope>
</reference>
<dbReference type="EMBL" id="BTGU01001373">
    <property type="protein sequence ID" value="GMN22243.1"/>
    <property type="molecule type" value="Genomic_DNA"/>
</dbReference>
<dbReference type="AlphaFoldDB" id="A0AA87ZA25"/>
<organism evidence="2 3">
    <name type="scientific">Ficus carica</name>
    <name type="common">Common fig</name>
    <dbReference type="NCBI Taxonomy" id="3494"/>
    <lineage>
        <taxon>Eukaryota</taxon>
        <taxon>Viridiplantae</taxon>
        <taxon>Streptophyta</taxon>
        <taxon>Embryophyta</taxon>
        <taxon>Tracheophyta</taxon>
        <taxon>Spermatophyta</taxon>
        <taxon>Magnoliopsida</taxon>
        <taxon>eudicotyledons</taxon>
        <taxon>Gunneridae</taxon>
        <taxon>Pentapetalae</taxon>
        <taxon>rosids</taxon>
        <taxon>fabids</taxon>
        <taxon>Rosales</taxon>
        <taxon>Moraceae</taxon>
        <taxon>Ficeae</taxon>
        <taxon>Ficus</taxon>
    </lineage>
</organism>
<evidence type="ECO:0000313" key="2">
    <source>
        <dbReference type="EMBL" id="GMN22243.1"/>
    </source>
</evidence>
<protein>
    <submittedName>
        <fullName evidence="2">Uncharacterized protein</fullName>
    </submittedName>
</protein>
<proteinExistence type="predicted"/>
<name>A0AA87ZA25_FICCA</name>
<feature type="region of interest" description="Disordered" evidence="1">
    <location>
        <begin position="1"/>
        <end position="25"/>
    </location>
</feature>